<evidence type="ECO:0000313" key="5">
    <source>
        <dbReference type="EMBL" id="QIL50047.1"/>
    </source>
</evidence>
<dbReference type="InterPro" id="IPR036388">
    <property type="entry name" value="WH-like_DNA-bd_sf"/>
</dbReference>
<dbReference type="PANTHER" id="PTHR43132:SF6">
    <property type="entry name" value="HTH-TYPE TRANSCRIPTIONAL REPRESSOR CZRA"/>
    <property type="match status" value="1"/>
</dbReference>
<dbReference type="InterPro" id="IPR036390">
    <property type="entry name" value="WH_DNA-bd_sf"/>
</dbReference>
<dbReference type="AlphaFoldDB" id="A0A6G8AYH2"/>
<keyword evidence="1" id="KW-0805">Transcription regulation</keyword>
<proteinExistence type="predicted"/>
<dbReference type="NCBIfam" id="NF033788">
    <property type="entry name" value="HTH_metalloreg"/>
    <property type="match status" value="1"/>
</dbReference>
<dbReference type="SUPFAM" id="SSF46785">
    <property type="entry name" value="Winged helix' DNA-binding domain"/>
    <property type="match status" value="1"/>
</dbReference>
<dbReference type="PRINTS" id="PR00778">
    <property type="entry name" value="HTHARSR"/>
</dbReference>
<evidence type="ECO:0000256" key="3">
    <source>
        <dbReference type="ARBA" id="ARBA00023163"/>
    </source>
</evidence>
<dbReference type="KEGG" id="wco:G7084_01155"/>
<dbReference type="InterPro" id="IPR001845">
    <property type="entry name" value="HTH_ArsR_DNA-bd_dom"/>
</dbReference>
<dbReference type="PANTHER" id="PTHR43132">
    <property type="entry name" value="ARSENICAL RESISTANCE OPERON REPRESSOR ARSR-RELATED"/>
    <property type="match status" value="1"/>
</dbReference>
<keyword evidence="3" id="KW-0804">Transcription</keyword>
<dbReference type="RefSeq" id="WP_166009268.1">
    <property type="nucleotide sequence ID" value="NZ_CP049888.1"/>
</dbReference>
<reference evidence="5 6" key="1">
    <citation type="submission" date="2020-03" db="EMBL/GenBank/DDBJ databases">
        <title>Weissella sp. nov., isolated from Cybister lewisianus.</title>
        <authorList>
            <person name="Hyun D.-W."/>
            <person name="Bae J.-W."/>
        </authorList>
    </citation>
    <scope>NUCLEOTIDE SEQUENCE [LARGE SCALE GENOMIC DNA]</scope>
    <source>
        <strain evidence="5 6">HDW19</strain>
    </source>
</reference>
<feature type="domain" description="HTH arsR-type" evidence="4">
    <location>
        <begin position="3"/>
        <end position="97"/>
    </location>
</feature>
<keyword evidence="2" id="KW-0238">DNA-binding</keyword>
<dbReference type="GO" id="GO:0003700">
    <property type="term" value="F:DNA-binding transcription factor activity"/>
    <property type="evidence" value="ECO:0007669"/>
    <property type="project" value="InterPro"/>
</dbReference>
<dbReference type="InterPro" id="IPR011991">
    <property type="entry name" value="ArsR-like_HTH"/>
</dbReference>
<dbReference type="SMART" id="SM00418">
    <property type="entry name" value="HTH_ARSR"/>
    <property type="match status" value="1"/>
</dbReference>
<accession>A0A6G8AYH2</accession>
<protein>
    <submittedName>
        <fullName evidence="5">Winged helix-turn-helix transcriptional regulator</fullName>
    </submittedName>
</protein>
<gene>
    <name evidence="5" type="ORF">G7084_01155</name>
</gene>
<evidence type="ECO:0000313" key="6">
    <source>
        <dbReference type="Proteomes" id="UP000500741"/>
    </source>
</evidence>
<keyword evidence="6" id="KW-1185">Reference proteome</keyword>
<dbReference type="EMBL" id="CP049888">
    <property type="protein sequence ID" value="QIL50047.1"/>
    <property type="molecule type" value="Genomic_DNA"/>
</dbReference>
<organism evidence="5 6">
    <name type="scientific">Weissella coleopterorum</name>
    <dbReference type="NCBI Taxonomy" id="2714949"/>
    <lineage>
        <taxon>Bacteria</taxon>
        <taxon>Bacillati</taxon>
        <taxon>Bacillota</taxon>
        <taxon>Bacilli</taxon>
        <taxon>Lactobacillales</taxon>
        <taxon>Lactobacillaceae</taxon>
        <taxon>Weissella</taxon>
    </lineage>
</organism>
<sequence>MTENIELINETQKILKVLSNSTRLNILLLLEHNSLSVNELVQKLKVSQPAISKQLNILKKFQIVTFKQQGTTNFYKLDDLHILTVIKSTMDHAQHILNNQKCDNN</sequence>
<evidence type="ECO:0000256" key="1">
    <source>
        <dbReference type="ARBA" id="ARBA00023015"/>
    </source>
</evidence>
<dbReference type="CDD" id="cd00090">
    <property type="entry name" value="HTH_ARSR"/>
    <property type="match status" value="1"/>
</dbReference>
<dbReference type="InterPro" id="IPR051011">
    <property type="entry name" value="Metal_resp_trans_reg"/>
</dbReference>
<dbReference type="GO" id="GO:0003677">
    <property type="term" value="F:DNA binding"/>
    <property type="evidence" value="ECO:0007669"/>
    <property type="project" value="UniProtKB-KW"/>
</dbReference>
<dbReference type="PROSITE" id="PS50987">
    <property type="entry name" value="HTH_ARSR_2"/>
    <property type="match status" value="1"/>
</dbReference>
<dbReference type="Pfam" id="PF01022">
    <property type="entry name" value="HTH_5"/>
    <property type="match status" value="1"/>
</dbReference>
<dbReference type="Gene3D" id="1.10.10.10">
    <property type="entry name" value="Winged helix-like DNA-binding domain superfamily/Winged helix DNA-binding domain"/>
    <property type="match status" value="1"/>
</dbReference>
<dbReference type="Proteomes" id="UP000500741">
    <property type="component" value="Chromosome"/>
</dbReference>
<evidence type="ECO:0000256" key="2">
    <source>
        <dbReference type="ARBA" id="ARBA00023125"/>
    </source>
</evidence>
<name>A0A6G8AYH2_9LACO</name>
<evidence type="ECO:0000259" key="4">
    <source>
        <dbReference type="PROSITE" id="PS50987"/>
    </source>
</evidence>